<evidence type="ECO:0000256" key="2">
    <source>
        <dbReference type="ARBA" id="ARBA00023027"/>
    </source>
</evidence>
<dbReference type="EMBL" id="JBFOLJ010000020">
    <property type="protein sequence ID" value="KAL2462905.1"/>
    <property type="molecule type" value="Genomic_DNA"/>
</dbReference>
<protein>
    <submittedName>
        <fullName evidence="3">Short-chain dehydrogenase reductase 3b</fullName>
    </submittedName>
</protein>
<name>A0ABD1PG79_9LAMI</name>
<dbReference type="PRINTS" id="PR00080">
    <property type="entry name" value="SDRFAMILY"/>
</dbReference>
<dbReference type="AlphaFoldDB" id="A0ABD1PG79"/>
<gene>
    <name evidence="3" type="ORF">Fot_54142</name>
</gene>
<dbReference type="InterPro" id="IPR002347">
    <property type="entry name" value="SDR_fam"/>
</dbReference>
<accession>A0ABD1PG79</accession>
<sequence length="278" mass="30113">MAYPESVLFMRKLEGKVAIVTGGASGIGEATASHFADHGARAVVIADVQDEKGRMVVESIGTQRCSYVRCDVSDEEQVKAMVDWTIQKYGQLDIMFSNAGIISKSKQTILDLDFSQFDRLIQVNLRGMAACIKHAARVMVEKRVRGTIVCTASVVATRGAMQRTDYAMSKHGVIGLVRSASGQLGEYGIRVNSVSPSAIATPLTCEAYQTTMKDLEKIYENSFVPLTSLKGIVLTLKHVADAVLFLASDDSTFMTGHDLVVDGGLNGLPVQTETKEIR</sequence>
<dbReference type="PROSITE" id="PS00061">
    <property type="entry name" value="ADH_SHORT"/>
    <property type="match status" value="1"/>
</dbReference>
<dbReference type="GO" id="GO:0016616">
    <property type="term" value="F:oxidoreductase activity, acting on the CH-OH group of donors, NAD or NADP as acceptor"/>
    <property type="evidence" value="ECO:0007669"/>
    <property type="project" value="UniProtKB-ARBA"/>
</dbReference>
<dbReference type="PANTHER" id="PTHR42820">
    <property type="entry name" value="SHORT-CHAIN DEHYDROGENASE REDUCTASE"/>
    <property type="match status" value="1"/>
</dbReference>
<evidence type="ECO:0000256" key="1">
    <source>
        <dbReference type="ARBA" id="ARBA00006484"/>
    </source>
</evidence>
<dbReference type="FunFam" id="3.40.50.720:FF:000084">
    <property type="entry name" value="Short-chain dehydrogenase reductase"/>
    <property type="match status" value="1"/>
</dbReference>
<dbReference type="Proteomes" id="UP001604277">
    <property type="component" value="Unassembled WGS sequence"/>
</dbReference>
<dbReference type="InterPro" id="IPR020904">
    <property type="entry name" value="Sc_DH/Rdtase_CS"/>
</dbReference>
<keyword evidence="4" id="KW-1185">Reference proteome</keyword>
<comment type="caution">
    <text evidence="3">The sequence shown here is derived from an EMBL/GenBank/DDBJ whole genome shotgun (WGS) entry which is preliminary data.</text>
</comment>
<dbReference type="SUPFAM" id="SSF51735">
    <property type="entry name" value="NAD(P)-binding Rossmann-fold domains"/>
    <property type="match status" value="1"/>
</dbReference>
<proteinExistence type="inferred from homology"/>
<keyword evidence="2" id="KW-0520">NAD</keyword>
<comment type="similarity">
    <text evidence="1">Belongs to the short-chain dehydrogenases/reductases (SDR) family.</text>
</comment>
<dbReference type="Pfam" id="PF13561">
    <property type="entry name" value="adh_short_C2"/>
    <property type="match status" value="1"/>
</dbReference>
<organism evidence="3 4">
    <name type="scientific">Forsythia ovata</name>
    <dbReference type="NCBI Taxonomy" id="205694"/>
    <lineage>
        <taxon>Eukaryota</taxon>
        <taxon>Viridiplantae</taxon>
        <taxon>Streptophyta</taxon>
        <taxon>Embryophyta</taxon>
        <taxon>Tracheophyta</taxon>
        <taxon>Spermatophyta</taxon>
        <taxon>Magnoliopsida</taxon>
        <taxon>eudicotyledons</taxon>
        <taxon>Gunneridae</taxon>
        <taxon>Pentapetalae</taxon>
        <taxon>asterids</taxon>
        <taxon>lamiids</taxon>
        <taxon>Lamiales</taxon>
        <taxon>Oleaceae</taxon>
        <taxon>Forsythieae</taxon>
        <taxon>Forsythia</taxon>
    </lineage>
</organism>
<dbReference type="InterPro" id="IPR036291">
    <property type="entry name" value="NAD(P)-bd_dom_sf"/>
</dbReference>
<dbReference type="PRINTS" id="PR00081">
    <property type="entry name" value="GDHRDH"/>
</dbReference>
<evidence type="ECO:0000313" key="3">
    <source>
        <dbReference type="EMBL" id="KAL2462905.1"/>
    </source>
</evidence>
<dbReference type="Gene3D" id="3.40.50.720">
    <property type="entry name" value="NAD(P)-binding Rossmann-like Domain"/>
    <property type="match status" value="1"/>
</dbReference>
<evidence type="ECO:0000313" key="4">
    <source>
        <dbReference type="Proteomes" id="UP001604277"/>
    </source>
</evidence>
<reference evidence="4" key="1">
    <citation type="submission" date="2024-07" db="EMBL/GenBank/DDBJ databases">
        <title>Two chromosome-level genome assemblies of Korean endemic species Abeliophyllum distichum and Forsythia ovata (Oleaceae).</title>
        <authorList>
            <person name="Jang H."/>
        </authorList>
    </citation>
    <scope>NUCLEOTIDE SEQUENCE [LARGE SCALE GENOMIC DNA]</scope>
</reference>
<dbReference type="PANTHER" id="PTHR42820:SF21">
    <property type="entry name" value="SHORT-CHAIN DEHYDROGENASE REDUCTASE 3B-LIKE"/>
    <property type="match status" value="1"/>
</dbReference>